<dbReference type="Proteomes" id="UP000635606">
    <property type="component" value="Unassembled WGS sequence"/>
</dbReference>
<dbReference type="PANTHER" id="PTHR44757:SF2">
    <property type="entry name" value="BIOFILM ARCHITECTURE MAINTENANCE PROTEIN MBAA"/>
    <property type="match status" value="1"/>
</dbReference>
<feature type="transmembrane region" description="Helical" evidence="1">
    <location>
        <begin position="46"/>
        <end position="71"/>
    </location>
</feature>
<name>A0A8J3ZVL0_9ACTN</name>
<dbReference type="Gene3D" id="3.30.70.270">
    <property type="match status" value="1"/>
</dbReference>
<dbReference type="PROSITE" id="PS50883">
    <property type="entry name" value="EAL"/>
    <property type="match status" value="1"/>
</dbReference>
<evidence type="ECO:0000259" key="3">
    <source>
        <dbReference type="PROSITE" id="PS50887"/>
    </source>
</evidence>
<dbReference type="SUPFAM" id="SSF141868">
    <property type="entry name" value="EAL domain-like"/>
    <property type="match status" value="1"/>
</dbReference>
<feature type="transmembrane region" description="Helical" evidence="1">
    <location>
        <begin position="12"/>
        <end position="34"/>
    </location>
</feature>
<keyword evidence="1" id="KW-0472">Membrane</keyword>
<dbReference type="NCBIfam" id="TIGR00254">
    <property type="entry name" value="GGDEF"/>
    <property type="match status" value="1"/>
</dbReference>
<dbReference type="InterPro" id="IPR001633">
    <property type="entry name" value="EAL_dom"/>
</dbReference>
<dbReference type="InterPro" id="IPR043128">
    <property type="entry name" value="Rev_trsase/Diguanyl_cyclase"/>
</dbReference>
<organism evidence="4 5">
    <name type="scientific">Virgisporangium ochraceum</name>
    <dbReference type="NCBI Taxonomy" id="65505"/>
    <lineage>
        <taxon>Bacteria</taxon>
        <taxon>Bacillati</taxon>
        <taxon>Actinomycetota</taxon>
        <taxon>Actinomycetes</taxon>
        <taxon>Micromonosporales</taxon>
        <taxon>Micromonosporaceae</taxon>
        <taxon>Virgisporangium</taxon>
    </lineage>
</organism>
<dbReference type="InterPro" id="IPR052155">
    <property type="entry name" value="Biofilm_reg_signaling"/>
</dbReference>
<feature type="domain" description="GGDEF" evidence="3">
    <location>
        <begin position="349"/>
        <end position="479"/>
    </location>
</feature>
<feature type="transmembrane region" description="Helical" evidence="1">
    <location>
        <begin position="281"/>
        <end position="301"/>
    </location>
</feature>
<dbReference type="SUPFAM" id="SSF55073">
    <property type="entry name" value="Nucleotide cyclase"/>
    <property type="match status" value="1"/>
</dbReference>
<sequence>MPLTGGLGHSGLYGTVLAICLIPTVVAAAALFRASRNRPAGVRPAFALLTAGVTTVAAVLLGAAVVLLATGGRAFVDEPIHCVTFLVTGAGIGVAVTLMGVGLLRLPGIVAPENRLARALDGTLLMIGLLYFAWTGFLAHWHERVLGGEVPTRLLVDCAVVAVPVVLAGAVACIALISVVHRPRPHRRAIATSVGVGLICLGLVGLLAASTGRTATWVLLGGAAAVVAGSFAVAPGAVAPNRPVTPARETTTSWLSLAAVVLAMFTTAARAVVTGDFVLDPLSVVLAIAVGTLLTVQQLLARRAIRRIAERLADSEAHFRAIAHTDALTELANRRELLRILQEEVPGGPACVLLSIDLDGFKNINDIRGHDVGDAVLVEVARRLRSNVRPGDCPARLGGDEFAVLMWAKPTEAKRMAGRILDVLTQPYELASGTVFVTASIGLAGCLEADSIDSLLRNADLALRFAKQSGKNRVEAYDVAYDDLVRRHTELEHELRGAVDRGELMLVYQPVVEVATGAVVGVEALLRWHHPRLGTVPPAEFIPLAEEVGLIHGVGRFVVHEAARQLSRWVADGHDLWMSVNASVRELHTPEYAELIREVLRVHRVPAGRLTIEITEHAAAHDVGQLVHRLAELRALGVRVALDDFGSEYSSLKLLRTLPVDALKIDRELLENDCAPETPLDAPAEAGASGPAPIVDVVVTIGQRLGLDVVAEGVSTPGQRDLLVGYGCRYAQGLLFGGGMPAERVEALFRHVGEVDSGHEIRHG</sequence>
<evidence type="ECO:0000313" key="5">
    <source>
        <dbReference type="Proteomes" id="UP000635606"/>
    </source>
</evidence>
<dbReference type="Pfam" id="PF00990">
    <property type="entry name" value="GGDEF"/>
    <property type="match status" value="1"/>
</dbReference>
<dbReference type="AlphaFoldDB" id="A0A8J3ZVL0"/>
<keyword evidence="5" id="KW-1185">Reference proteome</keyword>
<dbReference type="Pfam" id="PF00563">
    <property type="entry name" value="EAL"/>
    <property type="match status" value="1"/>
</dbReference>
<dbReference type="RefSeq" id="WP_203929195.1">
    <property type="nucleotide sequence ID" value="NZ_BOPH01000059.1"/>
</dbReference>
<evidence type="ECO:0000259" key="2">
    <source>
        <dbReference type="PROSITE" id="PS50883"/>
    </source>
</evidence>
<dbReference type="EMBL" id="BOPH01000059">
    <property type="protein sequence ID" value="GIJ69270.1"/>
    <property type="molecule type" value="Genomic_DNA"/>
</dbReference>
<accession>A0A8J3ZVL0</accession>
<comment type="caution">
    <text evidence="4">The sequence shown here is derived from an EMBL/GenBank/DDBJ whole genome shotgun (WGS) entry which is preliminary data.</text>
</comment>
<evidence type="ECO:0000256" key="1">
    <source>
        <dbReference type="SAM" id="Phobius"/>
    </source>
</evidence>
<dbReference type="PROSITE" id="PS50887">
    <property type="entry name" value="GGDEF"/>
    <property type="match status" value="1"/>
</dbReference>
<keyword evidence="1" id="KW-1133">Transmembrane helix</keyword>
<reference evidence="4" key="1">
    <citation type="submission" date="2021-01" db="EMBL/GenBank/DDBJ databases">
        <title>Whole genome shotgun sequence of Virgisporangium ochraceum NBRC 16418.</title>
        <authorList>
            <person name="Komaki H."/>
            <person name="Tamura T."/>
        </authorList>
    </citation>
    <scope>NUCLEOTIDE SEQUENCE</scope>
    <source>
        <strain evidence="4">NBRC 16418</strain>
    </source>
</reference>
<feature type="transmembrane region" description="Helical" evidence="1">
    <location>
        <begin position="83"/>
        <end position="104"/>
    </location>
</feature>
<dbReference type="InterPro" id="IPR035919">
    <property type="entry name" value="EAL_sf"/>
</dbReference>
<dbReference type="SMART" id="SM00052">
    <property type="entry name" value="EAL"/>
    <property type="match status" value="1"/>
</dbReference>
<feature type="transmembrane region" description="Helical" evidence="1">
    <location>
        <begin position="215"/>
        <end position="239"/>
    </location>
</feature>
<evidence type="ECO:0000313" key="4">
    <source>
        <dbReference type="EMBL" id="GIJ69270.1"/>
    </source>
</evidence>
<gene>
    <name evidence="4" type="ORF">Voc01_041870</name>
</gene>
<dbReference type="InterPro" id="IPR000160">
    <property type="entry name" value="GGDEF_dom"/>
</dbReference>
<feature type="domain" description="EAL" evidence="2">
    <location>
        <begin position="488"/>
        <end position="753"/>
    </location>
</feature>
<feature type="transmembrane region" description="Helical" evidence="1">
    <location>
        <begin position="251"/>
        <end position="269"/>
    </location>
</feature>
<feature type="transmembrane region" description="Helical" evidence="1">
    <location>
        <begin position="154"/>
        <end position="177"/>
    </location>
</feature>
<feature type="transmembrane region" description="Helical" evidence="1">
    <location>
        <begin position="189"/>
        <end position="209"/>
    </location>
</feature>
<dbReference type="InterPro" id="IPR029787">
    <property type="entry name" value="Nucleotide_cyclase"/>
</dbReference>
<dbReference type="Gene3D" id="3.20.20.450">
    <property type="entry name" value="EAL domain"/>
    <property type="match status" value="1"/>
</dbReference>
<keyword evidence="1" id="KW-0812">Transmembrane</keyword>
<dbReference type="CDD" id="cd01949">
    <property type="entry name" value="GGDEF"/>
    <property type="match status" value="1"/>
</dbReference>
<dbReference type="SMART" id="SM00267">
    <property type="entry name" value="GGDEF"/>
    <property type="match status" value="1"/>
</dbReference>
<protein>
    <submittedName>
        <fullName evidence="4">Putative signaling protein</fullName>
    </submittedName>
</protein>
<proteinExistence type="predicted"/>
<dbReference type="PANTHER" id="PTHR44757">
    <property type="entry name" value="DIGUANYLATE CYCLASE DGCP"/>
    <property type="match status" value="1"/>
</dbReference>
<feature type="transmembrane region" description="Helical" evidence="1">
    <location>
        <begin position="116"/>
        <end position="134"/>
    </location>
</feature>
<dbReference type="CDD" id="cd01948">
    <property type="entry name" value="EAL"/>
    <property type="match status" value="1"/>
</dbReference>